<keyword evidence="1" id="KW-0472">Membrane</keyword>
<evidence type="ECO:0008006" key="5">
    <source>
        <dbReference type="Google" id="ProtNLM"/>
    </source>
</evidence>
<dbReference type="OMA" id="WASGQSP"/>
<feature type="transmembrane region" description="Helical" evidence="1">
    <location>
        <begin position="192"/>
        <end position="214"/>
    </location>
</feature>
<evidence type="ECO:0000313" key="3">
    <source>
        <dbReference type="EnsemblPlants" id="Pp3c22_5270V3.1"/>
    </source>
</evidence>
<protein>
    <recommendedName>
        <fullName evidence="5">Transmembrane protein</fullName>
    </recommendedName>
</protein>
<reference evidence="2 4" key="2">
    <citation type="journal article" date="2018" name="Plant J.">
        <title>The Physcomitrella patens chromosome-scale assembly reveals moss genome structure and evolution.</title>
        <authorList>
            <person name="Lang D."/>
            <person name="Ullrich K.K."/>
            <person name="Murat F."/>
            <person name="Fuchs J."/>
            <person name="Jenkins J."/>
            <person name="Haas F.B."/>
            <person name="Piednoel M."/>
            <person name="Gundlach H."/>
            <person name="Van Bel M."/>
            <person name="Meyberg R."/>
            <person name="Vives C."/>
            <person name="Morata J."/>
            <person name="Symeonidi A."/>
            <person name="Hiss M."/>
            <person name="Muchero W."/>
            <person name="Kamisugi Y."/>
            <person name="Saleh O."/>
            <person name="Blanc G."/>
            <person name="Decker E.L."/>
            <person name="van Gessel N."/>
            <person name="Grimwood J."/>
            <person name="Hayes R.D."/>
            <person name="Graham S.W."/>
            <person name="Gunter L.E."/>
            <person name="McDaniel S.F."/>
            <person name="Hoernstein S.N.W."/>
            <person name="Larsson A."/>
            <person name="Li F.W."/>
            <person name="Perroud P.F."/>
            <person name="Phillips J."/>
            <person name="Ranjan P."/>
            <person name="Rokshar D.S."/>
            <person name="Rothfels C.J."/>
            <person name="Schneider L."/>
            <person name="Shu S."/>
            <person name="Stevenson D.W."/>
            <person name="Thummler F."/>
            <person name="Tillich M."/>
            <person name="Villarreal Aguilar J.C."/>
            <person name="Widiez T."/>
            <person name="Wong G.K."/>
            <person name="Wymore A."/>
            <person name="Zhang Y."/>
            <person name="Zimmer A.D."/>
            <person name="Quatrano R.S."/>
            <person name="Mayer K.F.X."/>
            <person name="Goodstein D."/>
            <person name="Casacuberta J.M."/>
            <person name="Vandepoele K."/>
            <person name="Reski R."/>
            <person name="Cuming A.C."/>
            <person name="Tuskan G.A."/>
            <person name="Maumus F."/>
            <person name="Salse J."/>
            <person name="Schmutz J."/>
            <person name="Rensing S.A."/>
        </authorList>
    </citation>
    <scope>NUCLEOTIDE SEQUENCE [LARGE SCALE GENOMIC DNA]</scope>
    <source>
        <strain evidence="3 4">cv. Gransden 2004</strain>
    </source>
</reference>
<dbReference type="PANTHER" id="PTHR33133">
    <property type="entry name" value="OS08G0107100 PROTEIN-RELATED"/>
    <property type="match status" value="1"/>
</dbReference>
<dbReference type="EMBL" id="ABEU02000022">
    <property type="protein sequence ID" value="PNR30422.1"/>
    <property type="molecule type" value="Genomic_DNA"/>
</dbReference>
<dbReference type="OrthoDB" id="10453586at2759"/>
<dbReference type="EnsemblPlants" id="Pp3c22_5270V3.1">
    <property type="protein sequence ID" value="Pp3c22_5270V3.1"/>
    <property type="gene ID" value="Pp3c22_5270"/>
</dbReference>
<dbReference type="AlphaFoldDB" id="A0A2K1IMB4"/>
<gene>
    <name evidence="3" type="primary">LOC112275257</name>
    <name evidence="2" type="ORF">PHYPA_026738</name>
</gene>
<dbReference type="PANTHER" id="PTHR33133:SF1">
    <property type="entry name" value="EXPRESSED PROTEIN-RELATED"/>
    <property type="match status" value="1"/>
</dbReference>
<evidence type="ECO:0000313" key="2">
    <source>
        <dbReference type="EMBL" id="PNR30422.1"/>
    </source>
</evidence>
<dbReference type="Gramene" id="Pp3c22_5270V3.4">
    <property type="protein sequence ID" value="Pp3c22_5270V3.4"/>
    <property type="gene ID" value="Pp3c22_5270"/>
</dbReference>
<feature type="transmembrane region" description="Helical" evidence="1">
    <location>
        <begin position="98"/>
        <end position="120"/>
    </location>
</feature>
<name>A0A2K1IMB4_PHYPA</name>
<keyword evidence="1" id="KW-1133">Transmembrane helix</keyword>
<dbReference type="RefSeq" id="XP_024361247.1">
    <property type="nucleotide sequence ID" value="XM_024505479.2"/>
</dbReference>
<feature type="transmembrane region" description="Helical" evidence="1">
    <location>
        <begin position="28"/>
        <end position="49"/>
    </location>
</feature>
<dbReference type="GeneID" id="112275257"/>
<dbReference type="EnsemblPlants" id="Pp3c22_5270V3.4">
    <property type="protein sequence ID" value="Pp3c22_5270V3.4"/>
    <property type="gene ID" value="Pp3c22_5270"/>
</dbReference>
<dbReference type="PaxDb" id="3218-PP1S12_416V6.3"/>
<feature type="transmembrane region" description="Helical" evidence="1">
    <location>
        <begin position="235"/>
        <end position="252"/>
    </location>
</feature>
<evidence type="ECO:0000256" key="1">
    <source>
        <dbReference type="SAM" id="Phobius"/>
    </source>
</evidence>
<feature type="transmembrane region" description="Helical" evidence="1">
    <location>
        <begin position="272"/>
        <end position="301"/>
    </location>
</feature>
<dbReference type="RefSeq" id="XP_024361246.1">
    <property type="nucleotide sequence ID" value="XM_024505478.2"/>
</dbReference>
<organism evidence="2">
    <name type="scientific">Physcomitrium patens</name>
    <name type="common">Spreading-leaved earth moss</name>
    <name type="synonym">Physcomitrella patens</name>
    <dbReference type="NCBI Taxonomy" id="3218"/>
    <lineage>
        <taxon>Eukaryota</taxon>
        <taxon>Viridiplantae</taxon>
        <taxon>Streptophyta</taxon>
        <taxon>Embryophyta</taxon>
        <taxon>Bryophyta</taxon>
        <taxon>Bryophytina</taxon>
        <taxon>Bryopsida</taxon>
        <taxon>Funariidae</taxon>
        <taxon>Funariales</taxon>
        <taxon>Funariaceae</taxon>
        <taxon>Physcomitrium</taxon>
    </lineage>
</organism>
<reference evidence="2 4" key="1">
    <citation type="journal article" date="2008" name="Science">
        <title>The Physcomitrella genome reveals evolutionary insights into the conquest of land by plants.</title>
        <authorList>
            <person name="Rensing S."/>
            <person name="Lang D."/>
            <person name="Zimmer A."/>
            <person name="Terry A."/>
            <person name="Salamov A."/>
            <person name="Shapiro H."/>
            <person name="Nishiyama T."/>
            <person name="Perroud P.-F."/>
            <person name="Lindquist E."/>
            <person name="Kamisugi Y."/>
            <person name="Tanahashi T."/>
            <person name="Sakakibara K."/>
            <person name="Fujita T."/>
            <person name="Oishi K."/>
            <person name="Shin-I T."/>
            <person name="Kuroki Y."/>
            <person name="Toyoda A."/>
            <person name="Suzuki Y."/>
            <person name="Hashimoto A."/>
            <person name="Yamaguchi K."/>
            <person name="Sugano A."/>
            <person name="Kohara Y."/>
            <person name="Fujiyama A."/>
            <person name="Anterola A."/>
            <person name="Aoki S."/>
            <person name="Ashton N."/>
            <person name="Barbazuk W.B."/>
            <person name="Barker E."/>
            <person name="Bennetzen J."/>
            <person name="Bezanilla M."/>
            <person name="Blankenship R."/>
            <person name="Cho S.H."/>
            <person name="Dutcher S."/>
            <person name="Estelle M."/>
            <person name="Fawcett J.A."/>
            <person name="Gundlach H."/>
            <person name="Hanada K."/>
            <person name="Heyl A."/>
            <person name="Hicks K.A."/>
            <person name="Hugh J."/>
            <person name="Lohr M."/>
            <person name="Mayer K."/>
            <person name="Melkozernov A."/>
            <person name="Murata T."/>
            <person name="Nelson D."/>
            <person name="Pils B."/>
            <person name="Prigge M."/>
            <person name="Reiss B."/>
            <person name="Renner T."/>
            <person name="Rombauts S."/>
            <person name="Rushton P."/>
            <person name="Sanderfoot A."/>
            <person name="Schween G."/>
            <person name="Shiu S.-H."/>
            <person name="Stueber K."/>
            <person name="Theodoulou F.L."/>
            <person name="Tu H."/>
            <person name="Van de Peer Y."/>
            <person name="Verrier P.J."/>
            <person name="Waters E."/>
            <person name="Wood A."/>
            <person name="Yang L."/>
            <person name="Cove D."/>
            <person name="Cuming A."/>
            <person name="Hasebe M."/>
            <person name="Lucas S."/>
            <person name="Mishler D.B."/>
            <person name="Reski R."/>
            <person name="Grigoriev I."/>
            <person name="Quatrano R.S."/>
            <person name="Boore J.L."/>
        </authorList>
    </citation>
    <scope>NUCLEOTIDE SEQUENCE [LARGE SCALE GENOMIC DNA]</scope>
    <source>
        <strain evidence="3 4">cv. Gransden 2004</strain>
    </source>
</reference>
<feature type="transmembrane region" description="Helical" evidence="1">
    <location>
        <begin position="147"/>
        <end position="180"/>
    </location>
</feature>
<reference evidence="3" key="3">
    <citation type="submission" date="2020-12" db="UniProtKB">
        <authorList>
            <consortium name="EnsemblPlants"/>
        </authorList>
    </citation>
    <scope>IDENTIFICATION</scope>
</reference>
<dbReference type="Proteomes" id="UP000006727">
    <property type="component" value="Chromosome 22"/>
</dbReference>
<dbReference type="GO" id="GO:0016020">
    <property type="term" value="C:membrane"/>
    <property type="evidence" value="ECO:0000318"/>
    <property type="project" value="GO_Central"/>
</dbReference>
<proteinExistence type="predicted"/>
<keyword evidence="1" id="KW-0812">Transmembrane</keyword>
<accession>A0A2K1IMB4</accession>
<dbReference type="Gramene" id="Pp3c22_5270V3.1">
    <property type="protein sequence ID" value="Pp3c22_5270V3.1"/>
    <property type="gene ID" value="Pp3c22_5270"/>
</dbReference>
<keyword evidence="4" id="KW-1185">Reference proteome</keyword>
<evidence type="ECO:0000313" key="4">
    <source>
        <dbReference type="Proteomes" id="UP000006727"/>
    </source>
</evidence>
<dbReference type="Gramene" id="Pp3c22_5270V3.3">
    <property type="protein sequence ID" value="Pp3c22_5270V3.3"/>
    <property type="gene ID" value="Pp3c22_5270"/>
</dbReference>
<sequence length="335" mass="36620">MVEGYPYGLGGWGVPAIFREGGRLFGRYIGLLSPFIFAFLLPTALIQLLELFGLAWWASGQSPFIPPGPHPHSFASKISVGLDGYNPPPPPPVTGRTILIMFAVGILMWLLASLAVASICKAVEYIYAEQEENPSVIKSIFSSLPGALFRLFVTSIWVLLLTLATIITVSLPFYLLALVFKQAPILALLQQVFLSVSLTILGFIFLLSQEVAVLEPAHYGLSALKKSAKLVQEKFLPALTLFALTILVGGLLSRLSTFIGASYFDSGKLPRWAVYVLAVIFAVLYLVFLVYVLLVTVVLYFSSKLKYDAEEGSLPEFLHSSNENPYAPLVVPAEN</sequence>
<dbReference type="EnsemblPlants" id="Pp3c22_5270V3.3">
    <property type="protein sequence ID" value="Pp3c22_5270V3.3"/>
    <property type="gene ID" value="Pp3c22_5270"/>
</dbReference>